<organism evidence="1">
    <name type="scientific">Trypanosoma congolense (strain IL3000)</name>
    <dbReference type="NCBI Taxonomy" id="1068625"/>
    <lineage>
        <taxon>Eukaryota</taxon>
        <taxon>Discoba</taxon>
        <taxon>Euglenozoa</taxon>
        <taxon>Kinetoplastea</taxon>
        <taxon>Metakinetoplastina</taxon>
        <taxon>Trypanosomatida</taxon>
        <taxon>Trypanosomatidae</taxon>
        <taxon>Trypanosoma</taxon>
        <taxon>Nannomonas</taxon>
    </lineage>
</organism>
<dbReference type="VEuPathDB" id="TriTrypDB:TcIL3000_2_1240"/>
<sequence>MAVLPLEPQNWADFIGTSPDCLSHPQSAKNVDNVLSKATTRKHQKLLFHAVEPHLSKMFQDGTGIPILCSLVKFGTTATVDDICKSVMENCGKILECRKKPKEASLAPLRSLLECMVYRYDCRGEYRSKFVDLLKSLKYSQLLESSVHLLAVARLISQDNEFASSILSSSSARSAFLSISTTRGNRDAIASFCKILLSEDTLTNGEMVGLRSSFVYTSLSTLYDPKSSTRPFKEITLLLASYGVVDVVQKLGKCLSYWPDIHSRARGDGYAKIIAMILTRASDPSCCVSLVKAVIRSEKDIDERLKCRKLSQLQLLSAVAEKREYADVVSVTLGPSQERKLAGAATLYRNAAKPRILSTKEVIMQRIRKVRNCSPISRADNASKRPRE</sequence>
<protein>
    <submittedName>
        <fullName evidence="1">Uncharacterized protein</fullName>
    </submittedName>
</protein>
<proteinExistence type="predicted"/>
<evidence type="ECO:0000313" key="1">
    <source>
        <dbReference type="EMBL" id="CCC89546.1"/>
    </source>
</evidence>
<dbReference type="EMBL" id="HE575315">
    <property type="protein sequence ID" value="CCC89546.1"/>
    <property type="molecule type" value="Genomic_DNA"/>
</dbReference>
<reference evidence="1" key="1">
    <citation type="journal article" date="2012" name="Proc. Natl. Acad. Sci. U.S.A.">
        <title>Antigenic diversity is generated by distinct evolutionary mechanisms in African trypanosome species.</title>
        <authorList>
            <person name="Jackson A.P."/>
            <person name="Berry A."/>
            <person name="Aslett M."/>
            <person name="Allison H.C."/>
            <person name="Burton P."/>
            <person name="Vavrova-Anderson J."/>
            <person name="Brown R."/>
            <person name="Browne H."/>
            <person name="Corton N."/>
            <person name="Hauser H."/>
            <person name="Gamble J."/>
            <person name="Gilderthorp R."/>
            <person name="Marcello L."/>
            <person name="McQuillan J."/>
            <person name="Otto T.D."/>
            <person name="Quail M.A."/>
            <person name="Sanders M.J."/>
            <person name="van Tonder A."/>
            <person name="Ginger M.L."/>
            <person name="Field M.C."/>
            <person name="Barry J.D."/>
            <person name="Hertz-Fowler C."/>
            <person name="Berriman M."/>
        </authorList>
    </citation>
    <scope>NUCLEOTIDE SEQUENCE</scope>
    <source>
        <strain evidence="1">IL3000</strain>
    </source>
</reference>
<accession>G0UJJ3</accession>
<dbReference type="AlphaFoldDB" id="G0UJJ3"/>
<name>G0UJJ3_TRYCI</name>
<gene>
    <name evidence="1" type="ORF">TCIL3000_2_1240</name>
</gene>